<evidence type="ECO:0000256" key="2">
    <source>
        <dbReference type="ARBA" id="ARBA00022723"/>
    </source>
</evidence>
<dbReference type="CDD" id="cd12148">
    <property type="entry name" value="fungal_TF_MHR"/>
    <property type="match status" value="1"/>
</dbReference>
<dbReference type="CDD" id="cd00067">
    <property type="entry name" value="GAL4"/>
    <property type="match status" value="1"/>
</dbReference>
<dbReference type="PANTHER" id="PTHR31668:SF18">
    <property type="entry name" value="MALTOSE FERMENTATION REGULATORY PROTEIN MAL13-RELATED"/>
    <property type="match status" value="1"/>
</dbReference>
<keyword evidence="6" id="KW-0804">Transcription</keyword>
<dbReference type="GO" id="GO:0000981">
    <property type="term" value="F:DNA-binding transcription factor activity, RNA polymerase II-specific"/>
    <property type="evidence" value="ECO:0007669"/>
    <property type="project" value="InterPro"/>
</dbReference>
<dbReference type="PROSITE" id="PS50048">
    <property type="entry name" value="ZN2_CY6_FUNGAL_2"/>
    <property type="match status" value="1"/>
</dbReference>
<comment type="subcellular location">
    <subcellularLocation>
        <location evidence="1">Nucleus</location>
    </subcellularLocation>
</comment>
<dbReference type="EMBL" id="QZAF01000113">
    <property type="protein sequence ID" value="THV72788.1"/>
    <property type="molecule type" value="Genomic_DNA"/>
</dbReference>
<proteinExistence type="predicted"/>
<feature type="domain" description="Zn(2)-C6 fungal-type" evidence="8">
    <location>
        <begin position="42"/>
        <end position="71"/>
    </location>
</feature>
<evidence type="ECO:0000313" key="9">
    <source>
        <dbReference type="EMBL" id="THV72788.1"/>
    </source>
</evidence>
<dbReference type="InterPro" id="IPR007219">
    <property type="entry name" value="XnlR_reg_dom"/>
</dbReference>
<keyword evidence="7" id="KW-0539">Nucleus</keyword>
<evidence type="ECO:0000256" key="6">
    <source>
        <dbReference type="ARBA" id="ARBA00023163"/>
    </source>
</evidence>
<dbReference type="SUPFAM" id="SSF57701">
    <property type="entry name" value="Zn2/Cys6 DNA-binding domain"/>
    <property type="match status" value="1"/>
</dbReference>
<keyword evidence="4" id="KW-0805">Transcription regulation</keyword>
<dbReference type="Pfam" id="PF00172">
    <property type="entry name" value="Zn_clus"/>
    <property type="match status" value="1"/>
</dbReference>
<dbReference type="GO" id="GO:0008270">
    <property type="term" value="F:zinc ion binding"/>
    <property type="evidence" value="ECO:0007669"/>
    <property type="project" value="InterPro"/>
</dbReference>
<name>A0A4S8SPC3_AURPU</name>
<keyword evidence="2" id="KW-0479">Metal-binding</keyword>
<evidence type="ECO:0000259" key="8">
    <source>
        <dbReference type="PROSITE" id="PS50048"/>
    </source>
</evidence>
<dbReference type="PANTHER" id="PTHR31668">
    <property type="entry name" value="GLUCOSE TRANSPORT TRANSCRIPTION REGULATOR RGT1-RELATED-RELATED"/>
    <property type="match status" value="1"/>
</dbReference>
<dbReference type="GO" id="GO:0006351">
    <property type="term" value="P:DNA-templated transcription"/>
    <property type="evidence" value="ECO:0007669"/>
    <property type="project" value="InterPro"/>
</dbReference>
<dbReference type="Pfam" id="PF04082">
    <property type="entry name" value="Fungal_trans"/>
    <property type="match status" value="1"/>
</dbReference>
<reference evidence="9 10" key="1">
    <citation type="submission" date="2018-10" db="EMBL/GenBank/DDBJ databases">
        <title>Fifty Aureobasidium pullulans genomes reveal a recombining polyextremotolerant generalist.</title>
        <authorList>
            <person name="Gostincar C."/>
            <person name="Turk M."/>
            <person name="Zajc J."/>
            <person name="Gunde-Cimerman N."/>
        </authorList>
    </citation>
    <scope>NUCLEOTIDE SEQUENCE [LARGE SCALE GENOMIC DNA]</scope>
    <source>
        <strain evidence="9 10">EXF-11900</strain>
    </source>
</reference>
<evidence type="ECO:0000256" key="5">
    <source>
        <dbReference type="ARBA" id="ARBA00023125"/>
    </source>
</evidence>
<organism evidence="9 10">
    <name type="scientific">Aureobasidium pullulans</name>
    <name type="common">Black yeast</name>
    <name type="synonym">Pullularia pullulans</name>
    <dbReference type="NCBI Taxonomy" id="5580"/>
    <lineage>
        <taxon>Eukaryota</taxon>
        <taxon>Fungi</taxon>
        <taxon>Dikarya</taxon>
        <taxon>Ascomycota</taxon>
        <taxon>Pezizomycotina</taxon>
        <taxon>Dothideomycetes</taxon>
        <taxon>Dothideomycetidae</taxon>
        <taxon>Dothideales</taxon>
        <taxon>Saccotheciaceae</taxon>
        <taxon>Aureobasidium</taxon>
    </lineage>
</organism>
<feature type="non-terminal residue" evidence="9">
    <location>
        <position position="1"/>
    </location>
</feature>
<dbReference type="AlphaFoldDB" id="A0A4S8SPC3"/>
<evidence type="ECO:0000313" key="10">
    <source>
        <dbReference type="Proteomes" id="UP000304951"/>
    </source>
</evidence>
<dbReference type="GO" id="GO:0005634">
    <property type="term" value="C:nucleus"/>
    <property type="evidence" value="ECO:0007669"/>
    <property type="project" value="UniProtKB-SubCell"/>
</dbReference>
<evidence type="ECO:0000256" key="4">
    <source>
        <dbReference type="ARBA" id="ARBA00023015"/>
    </source>
</evidence>
<dbReference type="InterPro" id="IPR001138">
    <property type="entry name" value="Zn2Cys6_DnaBD"/>
</dbReference>
<sequence length="637" mass="71687">SHEHERTNREGCFVRKPETEVGKTCQRSVKSLNMSKKGSLRPCDQCRGRKVRCNYSLPCDRCQSHNLACTFDIIRKKKGPKAGRGIVIDRLRAQSSTATPTPFRATTEVENVRETQPVGAAHSNHNTVVPNTEDLDNIYDGILDTDRNTIPTESDAGPDGFLDDTYLTFDEFAQNVLATSSRQLPYPKTDYSWPQTNHATQLATEQQSPFSVATASFLSPEISSSHHLQIDKVVERSVDLFFKHTYPIYPIVDQSSIRSILSGSREGSWAETCQIWSICALTLVTANSWPGMSTEWRVSTARNYIRKCLETRLSVGFIETASIEDVLTSLFIAVTYFDLKCRKTSWYYLRESITLAHHVGISSSGRNTALDPKERLLYQRVCAILYITERGACMHDRFPISILEPPDLPCEALPNEDPAISLSLSGLFRLFSLLDINFIRAWSDLLLSDTTPQKLGELQKHLCQPLHLNGVNDVQSANILITQQWLRLMVWQTALRLGLISSTAADSAFSYGYPVEVASSLCEILKTLAPISIQVHGLGIFEKQFEIAYSLLDALKFSNISHPGDHHEVLRSLLLSLSVSPTSREVYVHILQRKMDQSEGSRFEQKYVHLADVQLLREGRGGRQNSRRESSSHSRYV</sequence>
<keyword evidence="3" id="KW-0862">Zinc</keyword>
<keyword evidence="5" id="KW-0238">DNA-binding</keyword>
<gene>
    <name evidence="9" type="ORF">D6D28_03716</name>
</gene>
<dbReference type="InterPro" id="IPR036864">
    <property type="entry name" value="Zn2-C6_fun-type_DNA-bd_sf"/>
</dbReference>
<dbReference type="Gene3D" id="4.10.240.10">
    <property type="entry name" value="Zn(2)-C6 fungal-type DNA-binding domain"/>
    <property type="match status" value="1"/>
</dbReference>
<evidence type="ECO:0000256" key="3">
    <source>
        <dbReference type="ARBA" id="ARBA00022833"/>
    </source>
</evidence>
<evidence type="ECO:0000256" key="1">
    <source>
        <dbReference type="ARBA" id="ARBA00004123"/>
    </source>
</evidence>
<dbReference type="SMART" id="SM00066">
    <property type="entry name" value="GAL4"/>
    <property type="match status" value="1"/>
</dbReference>
<dbReference type="Proteomes" id="UP000304951">
    <property type="component" value="Unassembled WGS sequence"/>
</dbReference>
<comment type="caution">
    <text evidence="9">The sequence shown here is derived from an EMBL/GenBank/DDBJ whole genome shotgun (WGS) entry which is preliminary data.</text>
</comment>
<dbReference type="PROSITE" id="PS00463">
    <property type="entry name" value="ZN2_CY6_FUNGAL_1"/>
    <property type="match status" value="1"/>
</dbReference>
<evidence type="ECO:0000256" key="7">
    <source>
        <dbReference type="ARBA" id="ARBA00023242"/>
    </source>
</evidence>
<dbReference type="InterPro" id="IPR050797">
    <property type="entry name" value="Carb_Metab_Trans_Reg"/>
</dbReference>
<protein>
    <recommendedName>
        <fullName evidence="8">Zn(2)-C6 fungal-type domain-containing protein</fullName>
    </recommendedName>
</protein>
<accession>A0A4S8SPC3</accession>
<dbReference type="GO" id="GO:0003677">
    <property type="term" value="F:DNA binding"/>
    <property type="evidence" value="ECO:0007669"/>
    <property type="project" value="UniProtKB-KW"/>
</dbReference>